<reference evidence="1 2" key="1">
    <citation type="journal article" date="2020" name="Antonie Van Leeuwenhoek">
        <title>Rhodopirellula heiligendammensis sp. nov., Rhodopirellula pilleata sp. nov., and Rhodopirellula solitaria sp. nov. isolated from natural or artificial marine surfaces in Northern Germany and California, USA, and emended description of the genus Rhodopirellula.</title>
        <authorList>
            <person name="Kallscheuer N."/>
            <person name="Wiegand S."/>
            <person name="Jogler M."/>
            <person name="Boedeker C."/>
            <person name="Peeters S.H."/>
            <person name="Rast P."/>
            <person name="Heuer A."/>
            <person name="Jetten M.S.M."/>
            <person name="Rohde M."/>
            <person name="Jogler C."/>
        </authorList>
    </citation>
    <scope>NUCLEOTIDE SEQUENCE [LARGE SCALE GENOMIC DNA]</scope>
    <source>
        <strain evidence="1 2">Poly21</strain>
    </source>
</reference>
<sequence>MGGNITVQIERKRAIREALTTLASSHAIVAQQIELAIELLNQEIQSDEESLPFRVVQRFGILHNSLVDVDSQSVIWKGQSCFLGNRLLFRFFERISRYPNQFISYDVLLDDVWGGPRENSSIRGVAKRLRDRLALGGMAELASAIDGSNAGFYRLILV</sequence>
<gene>
    <name evidence="1" type="ORF">Poly21_04440</name>
</gene>
<dbReference type="InterPro" id="IPR016032">
    <property type="entry name" value="Sig_transdc_resp-reg_C-effctor"/>
</dbReference>
<dbReference type="EMBL" id="SJPU01000001">
    <property type="protein sequence ID" value="TWU18283.1"/>
    <property type="molecule type" value="Genomic_DNA"/>
</dbReference>
<comment type="caution">
    <text evidence="1">The sequence shown here is derived from an EMBL/GenBank/DDBJ whole genome shotgun (WGS) entry which is preliminary data.</text>
</comment>
<organism evidence="1 2">
    <name type="scientific">Allorhodopirellula heiligendammensis</name>
    <dbReference type="NCBI Taxonomy" id="2714739"/>
    <lineage>
        <taxon>Bacteria</taxon>
        <taxon>Pseudomonadati</taxon>
        <taxon>Planctomycetota</taxon>
        <taxon>Planctomycetia</taxon>
        <taxon>Pirellulales</taxon>
        <taxon>Pirellulaceae</taxon>
        <taxon>Allorhodopirellula</taxon>
    </lineage>
</organism>
<evidence type="ECO:0000313" key="1">
    <source>
        <dbReference type="EMBL" id="TWU18283.1"/>
    </source>
</evidence>
<dbReference type="AlphaFoldDB" id="A0A5C6C128"/>
<dbReference type="GO" id="GO:0003677">
    <property type="term" value="F:DNA binding"/>
    <property type="evidence" value="ECO:0007669"/>
    <property type="project" value="InterPro"/>
</dbReference>
<dbReference type="SUPFAM" id="SSF46894">
    <property type="entry name" value="C-terminal effector domain of the bipartite response regulators"/>
    <property type="match status" value="1"/>
</dbReference>
<evidence type="ECO:0000313" key="2">
    <source>
        <dbReference type="Proteomes" id="UP000319908"/>
    </source>
</evidence>
<dbReference type="Gene3D" id="1.10.10.10">
    <property type="entry name" value="Winged helix-like DNA-binding domain superfamily/Winged helix DNA-binding domain"/>
    <property type="match status" value="1"/>
</dbReference>
<name>A0A5C6C128_9BACT</name>
<protein>
    <recommendedName>
        <fullName evidence="3">OmpR/PhoB-type domain-containing protein</fullName>
    </recommendedName>
</protein>
<evidence type="ECO:0008006" key="3">
    <source>
        <dbReference type="Google" id="ProtNLM"/>
    </source>
</evidence>
<proteinExistence type="predicted"/>
<dbReference type="Proteomes" id="UP000319908">
    <property type="component" value="Unassembled WGS sequence"/>
</dbReference>
<dbReference type="InterPro" id="IPR036388">
    <property type="entry name" value="WH-like_DNA-bd_sf"/>
</dbReference>
<accession>A0A5C6C128</accession>
<dbReference type="GO" id="GO:0006355">
    <property type="term" value="P:regulation of DNA-templated transcription"/>
    <property type="evidence" value="ECO:0007669"/>
    <property type="project" value="InterPro"/>
</dbReference>
<keyword evidence="2" id="KW-1185">Reference proteome</keyword>